<dbReference type="Ensembl" id="ENSHCOT00000022553.1">
    <property type="protein sequence ID" value="ENSHCOP00000026916.1"/>
    <property type="gene ID" value="ENSHCOG00000018300.1"/>
</dbReference>
<evidence type="ECO:0000313" key="3">
    <source>
        <dbReference type="Proteomes" id="UP000264820"/>
    </source>
</evidence>
<dbReference type="STRING" id="109280.ENSHCOP00000026916"/>
<reference evidence="2" key="2">
    <citation type="submission" date="2025-09" db="UniProtKB">
        <authorList>
            <consortium name="Ensembl"/>
        </authorList>
    </citation>
    <scope>IDENTIFICATION</scope>
</reference>
<proteinExistence type="predicted"/>
<name>A0A3Q3E7T8_HIPCM</name>
<evidence type="ECO:0000313" key="2">
    <source>
        <dbReference type="Ensembl" id="ENSHCOP00000026916.1"/>
    </source>
</evidence>
<dbReference type="GO" id="GO:0031122">
    <property type="term" value="P:cytoplasmic microtubule organization"/>
    <property type="evidence" value="ECO:0007669"/>
    <property type="project" value="TreeGrafter"/>
</dbReference>
<dbReference type="Gene3D" id="1.20.5.1160">
    <property type="entry name" value="Vasodilator-stimulated phosphoprotein"/>
    <property type="match status" value="1"/>
</dbReference>
<keyword evidence="1" id="KW-0175">Coiled coil</keyword>
<dbReference type="PANTHER" id="PTHR31935">
    <property type="entry name" value="COILED-COIL DOMAIN-CONTAINING PROTEIN 13"/>
    <property type="match status" value="1"/>
</dbReference>
<keyword evidence="3" id="KW-1185">Reference proteome</keyword>
<dbReference type="GeneTree" id="ENSGT00390000000596"/>
<feature type="coiled-coil region" evidence="1">
    <location>
        <begin position="68"/>
        <end position="102"/>
    </location>
</feature>
<organism evidence="2 3">
    <name type="scientific">Hippocampus comes</name>
    <name type="common">Tiger tail seahorse</name>
    <dbReference type="NCBI Taxonomy" id="109280"/>
    <lineage>
        <taxon>Eukaryota</taxon>
        <taxon>Metazoa</taxon>
        <taxon>Chordata</taxon>
        <taxon>Craniata</taxon>
        <taxon>Vertebrata</taxon>
        <taxon>Euteleostomi</taxon>
        <taxon>Actinopterygii</taxon>
        <taxon>Neopterygii</taxon>
        <taxon>Teleostei</taxon>
        <taxon>Neoteleostei</taxon>
        <taxon>Acanthomorphata</taxon>
        <taxon>Syngnathiaria</taxon>
        <taxon>Syngnathiformes</taxon>
        <taxon>Syngnathoidei</taxon>
        <taxon>Syngnathidae</taxon>
        <taxon>Hippocampus</taxon>
    </lineage>
</organism>
<protein>
    <submittedName>
        <fullName evidence="2">Uncharacterized protein</fullName>
    </submittedName>
</protein>
<sequence length="308" mass="35170">MISILERDERQRLLDQLRELTDVNGRLFKLLSEKEFEYKHMKKKWEKEKVFLMAGVSGMSGDAAAVKIVELSKKNRELTAEVERERTKCKQNSNRIKALEKDLQAAVCSAPGQETDASWQKQSSPLDTEDNPVVKSLKDKLSAAQLKVTEHRNQVQFLKQELKMAHKVRSISIFRDYQMHFAHNLICCSCHLLQVLINEVGEDVNVPQSCNLHHFPAYTLLSEAVIDERGEDQSVLLPVDQRRHAENVHVCYKLSSLQAQDTSAPGLSSNWRRHSYQSKTVLVYPCSREGATTKHRVSSLMNVVAKKC</sequence>
<dbReference type="Proteomes" id="UP000264820">
    <property type="component" value="Unplaced"/>
</dbReference>
<dbReference type="GO" id="GO:0034451">
    <property type="term" value="C:centriolar satellite"/>
    <property type="evidence" value="ECO:0007669"/>
    <property type="project" value="TreeGrafter"/>
</dbReference>
<feature type="coiled-coil region" evidence="1">
    <location>
        <begin position="134"/>
        <end position="161"/>
    </location>
</feature>
<accession>A0A3Q3E7T8</accession>
<reference evidence="2" key="1">
    <citation type="submission" date="2025-08" db="UniProtKB">
        <authorList>
            <consortium name="Ensembl"/>
        </authorList>
    </citation>
    <scope>IDENTIFICATION</scope>
</reference>
<dbReference type="PANTHER" id="PTHR31935:SF1">
    <property type="entry name" value="COILED-COIL DOMAIN-CONTAINING PROTEIN 13"/>
    <property type="match status" value="1"/>
</dbReference>
<dbReference type="InterPro" id="IPR038929">
    <property type="entry name" value="CCDC13"/>
</dbReference>
<dbReference type="GO" id="GO:1905515">
    <property type="term" value="P:non-motile cilium assembly"/>
    <property type="evidence" value="ECO:0007669"/>
    <property type="project" value="TreeGrafter"/>
</dbReference>
<dbReference type="AlphaFoldDB" id="A0A3Q3E7T8"/>
<evidence type="ECO:0000256" key="1">
    <source>
        <dbReference type="SAM" id="Coils"/>
    </source>
</evidence>